<proteinExistence type="predicted"/>
<sequence>MTLQALINGAIRNTYLFNNTNAIAIQILSQQPVKLYSSYLNIWHRYLLPLKKA</sequence>
<organism evidence="1 2">
    <name type="scientific">Nitrosomonas nitrosa</name>
    <dbReference type="NCBI Taxonomy" id="52442"/>
    <lineage>
        <taxon>Bacteria</taxon>
        <taxon>Pseudomonadati</taxon>
        <taxon>Pseudomonadota</taxon>
        <taxon>Betaproteobacteria</taxon>
        <taxon>Nitrosomonadales</taxon>
        <taxon>Nitrosomonadaceae</taxon>
        <taxon>Nitrosomonas</taxon>
    </lineage>
</organism>
<accession>A0A8H9D876</accession>
<comment type="caution">
    <text evidence="1">The sequence shown here is derived from an EMBL/GenBank/DDBJ whole genome shotgun (WGS) entry which is preliminary data.</text>
</comment>
<evidence type="ECO:0000313" key="2">
    <source>
        <dbReference type="Proteomes" id="UP000601736"/>
    </source>
</evidence>
<name>A0A8H9D876_9PROT</name>
<evidence type="ECO:0000313" key="1">
    <source>
        <dbReference type="EMBL" id="CAE6494427.1"/>
    </source>
</evidence>
<dbReference type="AlphaFoldDB" id="A0A8H9D876"/>
<dbReference type="EMBL" id="CAJNAP010000005">
    <property type="protein sequence ID" value="CAE6494427.1"/>
    <property type="molecule type" value="Genomic_DNA"/>
</dbReference>
<protein>
    <submittedName>
        <fullName evidence="1">Uncharacterized protein</fullName>
    </submittedName>
</protein>
<gene>
    <name evidence="1" type="ORF">NMYAN_130062</name>
</gene>
<reference evidence="1" key="1">
    <citation type="submission" date="2021-02" db="EMBL/GenBank/DDBJ databases">
        <authorList>
            <person name="Han P."/>
        </authorList>
    </citation>
    <scope>NUCLEOTIDE SEQUENCE</scope>
    <source>
        <strain evidence="1">Nitrosomonas nitrosa 18-3D</strain>
    </source>
</reference>
<dbReference type="Proteomes" id="UP000601736">
    <property type="component" value="Unassembled WGS sequence"/>
</dbReference>